<dbReference type="InterPro" id="IPR033738">
    <property type="entry name" value="AsnB_N"/>
</dbReference>
<evidence type="ECO:0000256" key="5">
    <source>
        <dbReference type="ARBA" id="ARBA00022840"/>
    </source>
</evidence>
<dbReference type="GO" id="GO:0005829">
    <property type="term" value="C:cytosol"/>
    <property type="evidence" value="ECO:0007669"/>
    <property type="project" value="TreeGrafter"/>
</dbReference>
<dbReference type="CDD" id="cd01991">
    <property type="entry name" value="Asn_synthase_B_C"/>
    <property type="match status" value="1"/>
</dbReference>
<keyword evidence="8" id="KW-0061">Asparagine biosynthesis</keyword>
<reference evidence="12 13" key="1">
    <citation type="submission" date="2019-02" db="EMBL/GenBank/DDBJ databases">
        <title>Deep-cultivation of Planctomycetes and their phenomic and genomic characterization uncovers novel biology.</title>
        <authorList>
            <person name="Wiegand S."/>
            <person name="Jogler M."/>
            <person name="Boedeker C."/>
            <person name="Pinto D."/>
            <person name="Vollmers J."/>
            <person name="Rivas-Marin E."/>
            <person name="Kohn T."/>
            <person name="Peeters S.H."/>
            <person name="Heuer A."/>
            <person name="Rast P."/>
            <person name="Oberbeckmann S."/>
            <person name="Bunk B."/>
            <person name="Jeske O."/>
            <person name="Meyerdierks A."/>
            <person name="Storesund J.E."/>
            <person name="Kallscheuer N."/>
            <person name="Luecker S."/>
            <person name="Lage O.M."/>
            <person name="Pohl T."/>
            <person name="Merkel B.J."/>
            <person name="Hornburger P."/>
            <person name="Mueller R.-W."/>
            <person name="Bruemmer F."/>
            <person name="Labrenz M."/>
            <person name="Spormann A.M."/>
            <person name="Op den Camp H."/>
            <person name="Overmann J."/>
            <person name="Amann R."/>
            <person name="Jetten M.S.M."/>
            <person name="Mascher T."/>
            <person name="Medema M.H."/>
            <person name="Devos D.P."/>
            <person name="Kaster A.-K."/>
            <person name="Ovreas L."/>
            <person name="Rohde M."/>
            <person name="Galperin M.Y."/>
            <person name="Jogler C."/>
        </authorList>
    </citation>
    <scope>NUCLEOTIDE SEQUENCE [LARGE SCALE GENOMIC DNA]</scope>
    <source>
        <strain evidence="12 13">CA12</strain>
    </source>
</reference>
<dbReference type="CDD" id="cd00712">
    <property type="entry name" value="AsnB"/>
    <property type="match status" value="1"/>
</dbReference>
<keyword evidence="4 9" id="KW-0547">Nucleotide-binding</keyword>
<evidence type="ECO:0000256" key="3">
    <source>
        <dbReference type="ARBA" id="ARBA00012737"/>
    </source>
</evidence>
<evidence type="ECO:0000256" key="8">
    <source>
        <dbReference type="PIRSR" id="PIRSR001589-1"/>
    </source>
</evidence>
<feature type="active site" description="For GATase activity" evidence="8">
    <location>
        <position position="2"/>
    </location>
</feature>
<dbReference type="Gene3D" id="3.40.50.620">
    <property type="entry name" value="HUPs"/>
    <property type="match status" value="2"/>
</dbReference>
<dbReference type="InterPro" id="IPR017932">
    <property type="entry name" value="GATase_2_dom"/>
</dbReference>
<dbReference type="GO" id="GO:0004066">
    <property type="term" value="F:asparagine synthase (glutamine-hydrolyzing) activity"/>
    <property type="evidence" value="ECO:0007669"/>
    <property type="project" value="UniProtKB-EC"/>
</dbReference>
<comment type="pathway">
    <text evidence="1">Amino-acid biosynthesis; L-asparagine biosynthesis; L-asparagine from L-aspartate (L-Gln route): step 1/1.</text>
</comment>
<dbReference type="GO" id="GO:0005524">
    <property type="term" value="F:ATP binding"/>
    <property type="evidence" value="ECO:0007669"/>
    <property type="project" value="UniProtKB-KW"/>
</dbReference>
<dbReference type="Proteomes" id="UP000318741">
    <property type="component" value="Chromosome"/>
</dbReference>
<dbReference type="EC" id="6.3.5.4" evidence="3"/>
<dbReference type="KEGG" id="acaf:CA12_02930"/>
<dbReference type="SUPFAM" id="SSF52402">
    <property type="entry name" value="Adenine nucleotide alpha hydrolases-like"/>
    <property type="match status" value="1"/>
</dbReference>
<keyword evidence="13" id="KW-1185">Reference proteome</keyword>
<proteinExistence type="inferred from homology"/>
<comment type="similarity">
    <text evidence="2">Belongs to the asparagine synthetase family.</text>
</comment>
<feature type="binding site" evidence="9">
    <location>
        <position position="308"/>
    </location>
    <ligand>
        <name>ATP</name>
        <dbReference type="ChEBI" id="CHEBI:30616"/>
    </ligand>
</feature>
<dbReference type="EMBL" id="CP036265">
    <property type="protein sequence ID" value="QDT14224.1"/>
    <property type="molecule type" value="Genomic_DNA"/>
</dbReference>
<dbReference type="PIRSF" id="PIRSF001589">
    <property type="entry name" value="Asn_synthetase_glu-h"/>
    <property type="match status" value="1"/>
</dbReference>
<name>A0A517P4A5_9PLAN</name>
<dbReference type="Pfam" id="PF13537">
    <property type="entry name" value="GATase_7"/>
    <property type="match status" value="1"/>
</dbReference>
<evidence type="ECO:0000256" key="2">
    <source>
        <dbReference type="ARBA" id="ARBA00005752"/>
    </source>
</evidence>
<protein>
    <recommendedName>
        <fullName evidence="3">asparagine synthase (glutamine-hydrolyzing)</fullName>
        <ecNumber evidence="3">6.3.5.4</ecNumber>
    </recommendedName>
</protein>
<evidence type="ECO:0000313" key="12">
    <source>
        <dbReference type="EMBL" id="QDT14224.1"/>
    </source>
</evidence>
<comment type="catalytic activity">
    <reaction evidence="7">
        <text>L-aspartate + L-glutamine + ATP + H2O = L-asparagine + L-glutamate + AMP + diphosphate + H(+)</text>
        <dbReference type="Rhea" id="RHEA:12228"/>
        <dbReference type="ChEBI" id="CHEBI:15377"/>
        <dbReference type="ChEBI" id="CHEBI:15378"/>
        <dbReference type="ChEBI" id="CHEBI:29985"/>
        <dbReference type="ChEBI" id="CHEBI:29991"/>
        <dbReference type="ChEBI" id="CHEBI:30616"/>
        <dbReference type="ChEBI" id="CHEBI:33019"/>
        <dbReference type="ChEBI" id="CHEBI:58048"/>
        <dbReference type="ChEBI" id="CHEBI:58359"/>
        <dbReference type="ChEBI" id="CHEBI:456215"/>
        <dbReference type="EC" id="6.3.5.4"/>
    </reaction>
</comment>
<feature type="binding site" evidence="9">
    <location>
        <position position="102"/>
    </location>
    <ligand>
        <name>L-glutamine</name>
        <dbReference type="ChEBI" id="CHEBI:58359"/>
    </ligand>
</feature>
<dbReference type="PANTHER" id="PTHR43284:SF1">
    <property type="entry name" value="ASPARAGINE SYNTHETASE"/>
    <property type="match status" value="1"/>
</dbReference>
<dbReference type="Gene3D" id="3.60.20.10">
    <property type="entry name" value="Glutamine Phosphoribosylpyrophosphate, subunit 1, domain 1"/>
    <property type="match status" value="1"/>
</dbReference>
<dbReference type="GO" id="GO:0006529">
    <property type="term" value="P:asparagine biosynthetic process"/>
    <property type="evidence" value="ECO:0007669"/>
    <property type="project" value="UniProtKB-KW"/>
</dbReference>
<dbReference type="InterPro" id="IPR051786">
    <property type="entry name" value="ASN_synthetase/amidase"/>
</dbReference>
<evidence type="ECO:0000313" key="13">
    <source>
        <dbReference type="Proteomes" id="UP000318741"/>
    </source>
</evidence>
<feature type="domain" description="Glutamine amidotransferase type-2" evidence="11">
    <location>
        <begin position="2"/>
        <end position="224"/>
    </location>
</feature>
<evidence type="ECO:0000256" key="6">
    <source>
        <dbReference type="ARBA" id="ARBA00022962"/>
    </source>
</evidence>
<evidence type="ECO:0000256" key="4">
    <source>
        <dbReference type="ARBA" id="ARBA00022741"/>
    </source>
</evidence>
<accession>A0A517P4A5</accession>
<dbReference type="InterPro" id="IPR029055">
    <property type="entry name" value="Ntn_hydrolases_N"/>
</dbReference>
<dbReference type="InterPro" id="IPR006426">
    <property type="entry name" value="Asn_synth_AEB"/>
</dbReference>
<dbReference type="Pfam" id="PF00733">
    <property type="entry name" value="Asn_synthase"/>
    <property type="match status" value="1"/>
</dbReference>
<dbReference type="AlphaFoldDB" id="A0A517P4A5"/>
<evidence type="ECO:0000256" key="7">
    <source>
        <dbReference type="ARBA" id="ARBA00048741"/>
    </source>
</evidence>
<dbReference type="InterPro" id="IPR001962">
    <property type="entry name" value="Asn_synthase"/>
</dbReference>
<gene>
    <name evidence="12" type="primary">asnB_1</name>
    <name evidence="12" type="ORF">CA12_02930</name>
</gene>
<evidence type="ECO:0000256" key="10">
    <source>
        <dbReference type="PIRSR" id="PIRSR001589-3"/>
    </source>
</evidence>
<evidence type="ECO:0000256" key="1">
    <source>
        <dbReference type="ARBA" id="ARBA00005187"/>
    </source>
</evidence>
<evidence type="ECO:0000256" key="9">
    <source>
        <dbReference type="PIRSR" id="PIRSR001589-2"/>
    </source>
</evidence>
<dbReference type="InterPro" id="IPR014729">
    <property type="entry name" value="Rossmann-like_a/b/a_fold"/>
</dbReference>
<evidence type="ECO:0000259" key="11">
    <source>
        <dbReference type="PROSITE" id="PS51278"/>
    </source>
</evidence>
<dbReference type="NCBIfam" id="TIGR01536">
    <property type="entry name" value="asn_synth_AEB"/>
    <property type="match status" value="1"/>
</dbReference>
<dbReference type="SUPFAM" id="SSF56235">
    <property type="entry name" value="N-terminal nucleophile aminohydrolases (Ntn hydrolases)"/>
    <property type="match status" value="1"/>
</dbReference>
<dbReference type="PANTHER" id="PTHR43284">
    <property type="entry name" value="ASPARAGINE SYNTHETASE (GLUTAMINE-HYDROLYZING)"/>
    <property type="match status" value="1"/>
</dbReference>
<keyword evidence="8" id="KW-0028">Amino-acid biosynthesis</keyword>
<sequence length="651" mass="69569">MCGFSALLSADPSIPPAGAGSPLDRMTAALAHRGPDGAGRYAEPHVGLGHRRLSIIDLAGGDQPMRSADGRFAVAFNGEIYNYRALRADLEGRDHAFRTASDTETLLHLAAEHAERSDDEYGAAVCTPLRGMFAFALWDAQRRRLLLARDRVGQKPVYLHHDRGGKRLRVASELTALAAAGAPRELDPAAVDRYLTLGCVPGPRTIFRGVAKLPPAHTLVVSPGDLERGELPPPRRYWELRYRPDLSKSRAEWVEAVRAKVAEAVRTHLVADVPVGAFLSGGLDSGAVVAHAAAGLREAGGRLKTFSVGFDERGFSELPAAKLIAERYDTDHAERVVRADADGGLDGVLTHYDEPFADPSAVPTLAVAAAAAGAGGVKVVLTGDGGDEAFGGYARYAHDLREAAVRRRLPPALRAGLGPIAAAWPRGRGLPRALRLKSTLTNLAADPAAAFANTLGLCRPPLRGELLHPDVRAELAGATAEQELAAAYAAAYRHDGADSLSDPLRGMLACDTAVLLPDDFLVKVDRATMARGLEARPPLLDHELLELAATIPSDLKAGPGRTKTIFREACGDLLPEAVRRLPKRGFDVPTDAWLRGPLAERFEETVFSAGALDGVLDRDGVRRVWEAHRAGRAGYGKPLWAVLVLAGWLRR</sequence>
<dbReference type="RefSeq" id="WP_165700490.1">
    <property type="nucleotide sequence ID" value="NZ_CP036265.1"/>
</dbReference>
<keyword evidence="5 9" id="KW-0067">ATP-binding</keyword>
<keyword evidence="12" id="KW-0436">Ligase</keyword>
<organism evidence="12 13">
    <name type="scientific">Alienimonas californiensis</name>
    <dbReference type="NCBI Taxonomy" id="2527989"/>
    <lineage>
        <taxon>Bacteria</taxon>
        <taxon>Pseudomonadati</taxon>
        <taxon>Planctomycetota</taxon>
        <taxon>Planctomycetia</taxon>
        <taxon>Planctomycetales</taxon>
        <taxon>Planctomycetaceae</taxon>
        <taxon>Alienimonas</taxon>
    </lineage>
</organism>
<feature type="site" description="Important for beta-aspartyl-AMP intermediate formation" evidence="10">
    <location>
        <position position="384"/>
    </location>
</feature>
<dbReference type="PROSITE" id="PS51278">
    <property type="entry name" value="GATASE_TYPE_2"/>
    <property type="match status" value="1"/>
</dbReference>
<keyword evidence="6 8" id="KW-0315">Glutamine amidotransferase</keyword>